<evidence type="ECO:0000256" key="3">
    <source>
        <dbReference type="ARBA" id="ARBA00023242"/>
    </source>
</evidence>
<dbReference type="Proteomes" id="UP000800235">
    <property type="component" value="Unassembled WGS sequence"/>
</dbReference>
<dbReference type="Gene3D" id="1.10.10.10">
    <property type="entry name" value="Winged helix-like DNA-binding domain superfamily/Winged helix DNA-binding domain"/>
    <property type="match status" value="1"/>
</dbReference>
<dbReference type="InterPro" id="IPR002344">
    <property type="entry name" value="Lupus_La"/>
</dbReference>
<comment type="caution">
    <text evidence="8">The sequence shown here is derived from an EMBL/GenBank/DDBJ whole genome shotgun (WGS) entry which is preliminary data.</text>
</comment>
<dbReference type="CDD" id="cd12291">
    <property type="entry name" value="RRM1_La"/>
    <property type="match status" value="1"/>
</dbReference>
<feature type="compositionally biased region" description="Basic and acidic residues" evidence="5">
    <location>
        <begin position="321"/>
        <end position="386"/>
    </location>
</feature>
<reference evidence="8" key="1">
    <citation type="journal article" date="2020" name="Stud. Mycol.">
        <title>101 Dothideomycetes genomes: a test case for predicting lifestyles and emergence of pathogens.</title>
        <authorList>
            <person name="Haridas S."/>
            <person name="Albert R."/>
            <person name="Binder M."/>
            <person name="Bloem J."/>
            <person name="Labutti K."/>
            <person name="Salamov A."/>
            <person name="Andreopoulos B."/>
            <person name="Baker S."/>
            <person name="Barry K."/>
            <person name="Bills G."/>
            <person name="Bluhm B."/>
            <person name="Cannon C."/>
            <person name="Castanera R."/>
            <person name="Culley D."/>
            <person name="Daum C."/>
            <person name="Ezra D."/>
            <person name="Gonzalez J."/>
            <person name="Henrissat B."/>
            <person name="Kuo A."/>
            <person name="Liang C."/>
            <person name="Lipzen A."/>
            <person name="Lutzoni F."/>
            <person name="Magnuson J."/>
            <person name="Mondo S."/>
            <person name="Nolan M."/>
            <person name="Ohm R."/>
            <person name="Pangilinan J."/>
            <person name="Park H.-J."/>
            <person name="Ramirez L."/>
            <person name="Alfaro M."/>
            <person name="Sun H."/>
            <person name="Tritt A."/>
            <person name="Yoshinaga Y."/>
            <person name="Zwiers L.-H."/>
            <person name="Turgeon B."/>
            <person name="Goodwin S."/>
            <person name="Spatafora J."/>
            <person name="Crous P."/>
            <person name="Grigoriev I."/>
        </authorList>
    </citation>
    <scope>NUCLEOTIDE SEQUENCE</scope>
    <source>
        <strain evidence="8">CBS 130266</strain>
    </source>
</reference>
<organism evidence="8 9">
    <name type="scientific">Tothia fuscella</name>
    <dbReference type="NCBI Taxonomy" id="1048955"/>
    <lineage>
        <taxon>Eukaryota</taxon>
        <taxon>Fungi</taxon>
        <taxon>Dikarya</taxon>
        <taxon>Ascomycota</taxon>
        <taxon>Pezizomycotina</taxon>
        <taxon>Dothideomycetes</taxon>
        <taxon>Pleosporomycetidae</taxon>
        <taxon>Venturiales</taxon>
        <taxon>Cylindrosympodiaceae</taxon>
        <taxon>Tothia</taxon>
    </lineage>
</organism>
<dbReference type="GO" id="GO:1990904">
    <property type="term" value="C:ribonucleoprotein complex"/>
    <property type="evidence" value="ECO:0007669"/>
    <property type="project" value="InterPro"/>
</dbReference>
<proteinExistence type="predicted"/>
<dbReference type="InterPro" id="IPR045180">
    <property type="entry name" value="La_dom_prot"/>
</dbReference>
<dbReference type="InterPro" id="IPR035979">
    <property type="entry name" value="RBD_domain_sf"/>
</dbReference>
<feature type="region of interest" description="Disordered" evidence="5">
    <location>
        <begin position="1"/>
        <end position="100"/>
    </location>
</feature>
<evidence type="ECO:0000313" key="9">
    <source>
        <dbReference type="Proteomes" id="UP000800235"/>
    </source>
</evidence>
<dbReference type="SUPFAM" id="SSF46785">
    <property type="entry name" value="Winged helix' DNA-binding domain"/>
    <property type="match status" value="1"/>
</dbReference>
<dbReference type="GO" id="GO:0006396">
    <property type="term" value="P:RNA processing"/>
    <property type="evidence" value="ECO:0007669"/>
    <property type="project" value="InterPro"/>
</dbReference>
<protein>
    <submittedName>
        <fullName evidence="8">Uncharacterized protein</fullName>
    </submittedName>
</protein>
<gene>
    <name evidence="8" type="ORF">EJ08DRAFT_645662</name>
</gene>
<dbReference type="SUPFAM" id="SSF54928">
    <property type="entry name" value="RNA-binding domain, RBD"/>
    <property type="match status" value="1"/>
</dbReference>
<dbReference type="PROSITE" id="PS50961">
    <property type="entry name" value="HTH_LA"/>
    <property type="match status" value="1"/>
</dbReference>
<evidence type="ECO:0000256" key="4">
    <source>
        <dbReference type="PROSITE-ProRule" id="PRU00332"/>
    </source>
</evidence>
<keyword evidence="3" id="KW-0539">Nucleus</keyword>
<dbReference type="SMART" id="SM00360">
    <property type="entry name" value="RRM"/>
    <property type="match status" value="1"/>
</dbReference>
<dbReference type="InterPro" id="IPR036388">
    <property type="entry name" value="WH-like_DNA-bd_sf"/>
</dbReference>
<feature type="compositionally biased region" description="Basic and acidic residues" evidence="5">
    <location>
        <begin position="397"/>
        <end position="481"/>
    </location>
</feature>
<dbReference type="Pfam" id="PF00076">
    <property type="entry name" value="RRM_1"/>
    <property type="match status" value="1"/>
</dbReference>
<dbReference type="Pfam" id="PF05383">
    <property type="entry name" value="La"/>
    <property type="match status" value="1"/>
</dbReference>
<dbReference type="PROSITE" id="PS50102">
    <property type="entry name" value="RRM"/>
    <property type="match status" value="1"/>
</dbReference>
<name>A0A9P4P2B1_9PEZI</name>
<feature type="domain" description="HTH La-type RNA-binding" evidence="7">
    <location>
        <begin position="94"/>
        <end position="184"/>
    </location>
</feature>
<feature type="region of interest" description="Disordered" evidence="5">
    <location>
        <begin position="288"/>
        <end position="481"/>
    </location>
</feature>
<evidence type="ECO:0000313" key="8">
    <source>
        <dbReference type="EMBL" id="KAF2435359.1"/>
    </source>
</evidence>
<evidence type="ECO:0000259" key="6">
    <source>
        <dbReference type="PROSITE" id="PS50102"/>
    </source>
</evidence>
<dbReference type="PANTHER" id="PTHR22792">
    <property type="entry name" value="LUPUS LA PROTEIN-RELATED"/>
    <property type="match status" value="1"/>
</dbReference>
<evidence type="ECO:0000256" key="5">
    <source>
        <dbReference type="SAM" id="MobiDB-lite"/>
    </source>
</evidence>
<dbReference type="InterPro" id="IPR036390">
    <property type="entry name" value="WH_DNA-bd_sf"/>
</dbReference>
<dbReference type="PANTHER" id="PTHR22792:SF140">
    <property type="entry name" value="ACHILLES, ISOFORM A"/>
    <property type="match status" value="1"/>
</dbReference>
<evidence type="ECO:0000259" key="7">
    <source>
        <dbReference type="PROSITE" id="PS50961"/>
    </source>
</evidence>
<dbReference type="EMBL" id="MU007013">
    <property type="protein sequence ID" value="KAF2435359.1"/>
    <property type="molecule type" value="Genomic_DNA"/>
</dbReference>
<accession>A0A9P4P2B1</accession>
<keyword evidence="9" id="KW-1185">Reference proteome</keyword>
<dbReference type="GO" id="GO:0003729">
    <property type="term" value="F:mRNA binding"/>
    <property type="evidence" value="ECO:0007669"/>
    <property type="project" value="TreeGrafter"/>
</dbReference>
<dbReference type="GO" id="GO:0005634">
    <property type="term" value="C:nucleus"/>
    <property type="evidence" value="ECO:0007669"/>
    <property type="project" value="UniProtKB-SubCell"/>
</dbReference>
<dbReference type="SMART" id="SM00715">
    <property type="entry name" value="LA"/>
    <property type="match status" value="1"/>
</dbReference>
<dbReference type="InterPro" id="IPR012677">
    <property type="entry name" value="Nucleotide-bd_a/b_plait_sf"/>
</dbReference>
<sequence>MAEETKAPVADTTPDKVAEPVVEASIAKAETVAEPETTEKADEIEKAEESPVAPKEEEKKDASPEDRKRKRYEEDDRRRPYKNYKENIQSKYDHLPESSDPAEIREQVEFYFSESNLLQDKFLFSQVGGAENNSIPIKKIHSFKRMQRFQPYSAVVEALKDSKILDVIDDDEVKRKTPLKLQEGMTMEQNYAYFEDEAMKRSIYAKGFGKEGPTTQIDIEEFFKPYGPINSVRLRRSFPEKLFKGSVFVEFETVELMKEFLESDSKPKWDDQELDIKSKSDYCAGKVEDIKSGKIKPNESFQRNDNNHRNGRGGGRGRGRGRNDNHRDSNRGRDRSGDRRGKDNWRDRRDDFQKGGYKDRNGRNGKKRDDFGRDRRDSNEGPKQEFDDSGIPIVRATTRDPSPKRAAKKEDDGVKKSNGDADAGAEKSEAKDAAAESKPEVELTKMEQLAKKRSRDADDTAGEVKEPEAKKTKAEEVTVDA</sequence>
<feature type="compositionally biased region" description="Basic and acidic residues" evidence="5">
    <location>
        <begin position="37"/>
        <end position="78"/>
    </location>
</feature>
<feature type="compositionally biased region" description="Basic and acidic residues" evidence="5">
    <location>
        <begin position="91"/>
        <end position="100"/>
    </location>
</feature>
<dbReference type="OrthoDB" id="439993at2759"/>
<dbReference type="PRINTS" id="PR00302">
    <property type="entry name" value="LUPUSLA"/>
</dbReference>
<evidence type="ECO:0000256" key="1">
    <source>
        <dbReference type="ARBA" id="ARBA00004123"/>
    </source>
</evidence>
<feature type="domain" description="RRM" evidence="6">
    <location>
        <begin position="201"/>
        <end position="281"/>
    </location>
</feature>
<dbReference type="Gene3D" id="3.30.70.330">
    <property type="match status" value="1"/>
</dbReference>
<evidence type="ECO:0000256" key="2">
    <source>
        <dbReference type="ARBA" id="ARBA00022884"/>
    </source>
</evidence>
<dbReference type="AlphaFoldDB" id="A0A9P4P2B1"/>
<feature type="compositionally biased region" description="Basic residues" evidence="5">
    <location>
        <begin position="309"/>
        <end position="320"/>
    </location>
</feature>
<dbReference type="InterPro" id="IPR000504">
    <property type="entry name" value="RRM_dom"/>
</dbReference>
<comment type="subcellular location">
    <subcellularLocation>
        <location evidence="1">Nucleus</location>
    </subcellularLocation>
</comment>
<keyword evidence="2 4" id="KW-0694">RNA-binding</keyword>
<dbReference type="InterPro" id="IPR006630">
    <property type="entry name" value="La_HTH"/>
</dbReference>